<dbReference type="PANTHER" id="PTHR34874:SF1">
    <property type="entry name" value="PROTEIN YCHN"/>
    <property type="match status" value="1"/>
</dbReference>
<organism evidence="1 2">
    <name type="scientific">Burkholderia humptydooensis</name>
    <dbReference type="NCBI Taxonomy" id="430531"/>
    <lineage>
        <taxon>Bacteria</taxon>
        <taxon>Pseudomonadati</taxon>
        <taxon>Pseudomonadota</taxon>
        <taxon>Betaproteobacteria</taxon>
        <taxon>Burkholderiales</taxon>
        <taxon>Burkholderiaceae</taxon>
        <taxon>Burkholderia</taxon>
        <taxon>pseudomallei group</taxon>
    </lineage>
</organism>
<dbReference type="Pfam" id="PF02635">
    <property type="entry name" value="DsrE"/>
    <property type="match status" value="1"/>
</dbReference>
<reference evidence="1 2" key="1">
    <citation type="submission" date="2020-12" db="EMBL/GenBank/DDBJ databases">
        <title>FDA dAtabase for Regulatory Grade micrObial Sequences (FDA-ARGOS): Supporting development and validation of Infectious Disease Dx tests.</title>
        <authorList>
            <person name="Nelson B."/>
            <person name="Plummer A."/>
            <person name="Tallon L."/>
            <person name="Sadzewicz L."/>
            <person name="Zhao X."/>
            <person name="Boylan J."/>
            <person name="Ott S."/>
            <person name="Bowen H."/>
            <person name="Vavikolanu K."/>
            <person name="Mehta A."/>
            <person name="Aluvathingal J."/>
            <person name="Nadendla S."/>
            <person name="Myers T."/>
            <person name="Yan Y."/>
            <person name="Sichtig H."/>
        </authorList>
    </citation>
    <scope>NUCLEOTIDE SEQUENCE [LARGE SCALE GENOMIC DNA]</scope>
    <source>
        <strain evidence="1 2">FDAARGOS_899</strain>
    </source>
</reference>
<evidence type="ECO:0000313" key="2">
    <source>
        <dbReference type="Proteomes" id="UP000594943"/>
    </source>
</evidence>
<sequence length="115" mass="12045">MKTLLILNDAPYGTERAYNGVRLAGALSRGGHEVRIFLVGDAVAAAHKGQKVPAGFYNLEVMLGAVIRSGGAVGVCGTCMNARGLAVDDLVAGAHRSSMDELAEWSVWADKALVF</sequence>
<accession>A0A7T2WZQ0</accession>
<accession>A0A7U4SSQ1</accession>
<dbReference type="InterPro" id="IPR003787">
    <property type="entry name" value="Sulphur_relay_DsrE/F-like"/>
</dbReference>
<dbReference type="SUPFAM" id="SSF75169">
    <property type="entry name" value="DsrEFH-like"/>
    <property type="match status" value="1"/>
</dbReference>
<dbReference type="RefSeq" id="WP_006026301.1">
    <property type="nucleotide sequence ID" value="NZ_CM003626.1"/>
</dbReference>
<dbReference type="Proteomes" id="UP000594943">
    <property type="component" value="Chromosome 1"/>
</dbReference>
<name>A0A7U4SSQ1_9BURK</name>
<evidence type="ECO:0000313" key="1">
    <source>
        <dbReference type="EMBL" id="QPS45043.1"/>
    </source>
</evidence>
<protein>
    <submittedName>
        <fullName evidence="1">DsrE family protein</fullName>
    </submittedName>
</protein>
<dbReference type="Gene3D" id="3.40.1260.10">
    <property type="entry name" value="DsrEFH-like"/>
    <property type="match status" value="1"/>
</dbReference>
<dbReference type="GO" id="GO:0005829">
    <property type="term" value="C:cytosol"/>
    <property type="evidence" value="ECO:0007669"/>
    <property type="project" value="TreeGrafter"/>
</dbReference>
<proteinExistence type="predicted"/>
<dbReference type="EMBL" id="CP065686">
    <property type="protein sequence ID" value="QPS45043.1"/>
    <property type="molecule type" value="Genomic_DNA"/>
</dbReference>
<dbReference type="InterPro" id="IPR027396">
    <property type="entry name" value="DsrEFH-like"/>
</dbReference>
<dbReference type="PANTHER" id="PTHR34874">
    <property type="entry name" value="PROTEIN YCHN"/>
    <property type="match status" value="1"/>
</dbReference>
<dbReference type="AlphaFoldDB" id="A0A7U4SSQ1"/>
<gene>
    <name evidence="1" type="ORF">I6G56_08290</name>
</gene>
<dbReference type="KEGG" id="bhg:I6G56_08290"/>